<dbReference type="SUPFAM" id="SSF53448">
    <property type="entry name" value="Nucleotide-diphospho-sugar transferases"/>
    <property type="match status" value="1"/>
</dbReference>
<dbReference type="InterPro" id="IPR001878">
    <property type="entry name" value="Znf_CCHC"/>
</dbReference>
<evidence type="ECO:0000313" key="3">
    <source>
        <dbReference type="EMBL" id="CAJ1380024.1"/>
    </source>
</evidence>
<dbReference type="InterPro" id="IPR029044">
    <property type="entry name" value="Nucleotide-diphossugar_trans"/>
</dbReference>
<dbReference type="PROSITE" id="PS50158">
    <property type="entry name" value="ZF_CCHC"/>
    <property type="match status" value="1"/>
</dbReference>
<dbReference type="Proteomes" id="UP001178507">
    <property type="component" value="Unassembled WGS sequence"/>
</dbReference>
<evidence type="ECO:0000256" key="1">
    <source>
        <dbReference type="PROSITE-ProRule" id="PRU00047"/>
    </source>
</evidence>
<keyword evidence="1" id="KW-0479">Metal-binding</keyword>
<evidence type="ECO:0000313" key="4">
    <source>
        <dbReference type="Proteomes" id="UP001178507"/>
    </source>
</evidence>
<gene>
    <name evidence="3" type="ORF">EVOR1521_LOCUS8086</name>
</gene>
<protein>
    <recommendedName>
        <fullName evidence="2">CCHC-type domain-containing protein</fullName>
    </recommendedName>
</protein>
<feature type="domain" description="CCHC-type" evidence="2">
    <location>
        <begin position="306"/>
        <end position="319"/>
    </location>
</feature>
<reference evidence="3" key="1">
    <citation type="submission" date="2023-08" db="EMBL/GenBank/DDBJ databases">
        <authorList>
            <person name="Chen Y."/>
            <person name="Shah S."/>
            <person name="Dougan E. K."/>
            <person name="Thang M."/>
            <person name="Chan C."/>
        </authorList>
    </citation>
    <scope>NUCLEOTIDE SEQUENCE</scope>
</reference>
<dbReference type="GO" id="GO:0008270">
    <property type="term" value="F:zinc ion binding"/>
    <property type="evidence" value="ECO:0007669"/>
    <property type="project" value="UniProtKB-KW"/>
</dbReference>
<name>A0AA36MTT0_9DINO</name>
<keyword evidence="4" id="KW-1185">Reference proteome</keyword>
<feature type="non-terminal residue" evidence="3">
    <location>
        <position position="1"/>
    </location>
</feature>
<dbReference type="AlphaFoldDB" id="A0AA36MTT0"/>
<organism evidence="3 4">
    <name type="scientific">Effrenium voratum</name>
    <dbReference type="NCBI Taxonomy" id="2562239"/>
    <lineage>
        <taxon>Eukaryota</taxon>
        <taxon>Sar</taxon>
        <taxon>Alveolata</taxon>
        <taxon>Dinophyceae</taxon>
        <taxon>Suessiales</taxon>
        <taxon>Symbiodiniaceae</taxon>
        <taxon>Effrenium</taxon>
    </lineage>
</organism>
<sequence length="327" mass="36659">MDAGRITILVTTSPIPSHPSPVLLRTLFGSFQKHLSLDCRRVLVCDGYAREDEKPQLCGQEAYEGFLSNVEELRATGELGDCTVLKLGHCHGYGLALAAGLAEVSSEFVLVVQHDWLFVKDVDLTSLVAAMDSDAAVKYIGMQSLTTLGYARRMQLRYSLRLPPAREVHGLRLVPQLLWYDKPHLCRCKHYTEVVLPEAKMGLRENPERRYGVEQMWPRLLHAEHLEEEHLRYGTFFCDVGAEVVYHLSGRKVIAAPENEALMEGLHGVATETETFTAVAAARTMHLSGLGLPGPKRPQRRFKGHCYLCGQRGHSKTHCSLQTRDEE</sequence>
<proteinExistence type="predicted"/>
<keyword evidence="1" id="KW-0863">Zinc-finger</keyword>
<comment type="caution">
    <text evidence="3">The sequence shown here is derived from an EMBL/GenBank/DDBJ whole genome shotgun (WGS) entry which is preliminary data.</text>
</comment>
<evidence type="ECO:0000259" key="2">
    <source>
        <dbReference type="PROSITE" id="PS50158"/>
    </source>
</evidence>
<dbReference type="GO" id="GO:0003676">
    <property type="term" value="F:nucleic acid binding"/>
    <property type="evidence" value="ECO:0007669"/>
    <property type="project" value="InterPro"/>
</dbReference>
<keyword evidence="1" id="KW-0862">Zinc</keyword>
<dbReference type="EMBL" id="CAUJNA010000676">
    <property type="protein sequence ID" value="CAJ1380024.1"/>
    <property type="molecule type" value="Genomic_DNA"/>
</dbReference>
<accession>A0AA36MTT0</accession>